<sequence>MPVQPPTCYLEGSPCKIRSVSPSSGPGESTIVRLVPSTLLAFYGFRAEIRKKPYPLSWTHAYPASPRPLQHNCAVLPTATLSLSLLSMRWQWRWRSEGLSINGGVCVRPGAKRKLCSSEGCTNKVIEGGVCRKHGAKVKRCSSEGINNGVCVKHGAKIKRCSTGGCTNRRRKEECATGTGQRPNDAAVMEAQI</sequence>
<evidence type="ECO:0008006" key="3">
    <source>
        <dbReference type="Google" id="ProtNLM"/>
    </source>
</evidence>
<comment type="caution">
    <text evidence="1">The sequence shown here is derived from an EMBL/GenBank/DDBJ whole genome shotgun (WGS) entry which is preliminary data.</text>
</comment>
<accession>A0AAD9D3H6</accession>
<evidence type="ECO:0000313" key="2">
    <source>
        <dbReference type="Proteomes" id="UP001224775"/>
    </source>
</evidence>
<protein>
    <recommendedName>
        <fullName evidence="3">WRKY transcription factor 19</fullName>
    </recommendedName>
</protein>
<gene>
    <name evidence="1" type="ORF">QTG54_017018</name>
</gene>
<dbReference type="AlphaFoldDB" id="A0AAD9D3H6"/>
<keyword evidence="2" id="KW-1185">Reference proteome</keyword>
<reference evidence="1" key="1">
    <citation type="submission" date="2023-06" db="EMBL/GenBank/DDBJ databases">
        <title>Survivors Of The Sea: Transcriptome response of Skeletonema marinoi to long-term dormancy.</title>
        <authorList>
            <person name="Pinder M.I.M."/>
            <person name="Kourtchenko O."/>
            <person name="Robertson E.K."/>
            <person name="Larsson T."/>
            <person name="Maumus F."/>
            <person name="Osuna-Cruz C.M."/>
            <person name="Vancaester E."/>
            <person name="Stenow R."/>
            <person name="Vandepoele K."/>
            <person name="Ploug H."/>
            <person name="Bruchert V."/>
            <person name="Godhe A."/>
            <person name="Topel M."/>
        </authorList>
    </citation>
    <scope>NUCLEOTIDE SEQUENCE</scope>
    <source>
        <strain evidence="1">R05AC</strain>
    </source>
</reference>
<proteinExistence type="predicted"/>
<name>A0AAD9D3H6_9STRA</name>
<dbReference type="EMBL" id="JATAAI010000075">
    <property type="protein sequence ID" value="KAK1732297.1"/>
    <property type="molecule type" value="Genomic_DNA"/>
</dbReference>
<evidence type="ECO:0000313" key="1">
    <source>
        <dbReference type="EMBL" id="KAK1732297.1"/>
    </source>
</evidence>
<organism evidence="1 2">
    <name type="scientific">Skeletonema marinoi</name>
    <dbReference type="NCBI Taxonomy" id="267567"/>
    <lineage>
        <taxon>Eukaryota</taxon>
        <taxon>Sar</taxon>
        <taxon>Stramenopiles</taxon>
        <taxon>Ochrophyta</taxon>
        <taxon>Bacillariophyta</taxon>
        <taxon>Coscinodiscophyceae</taxon>
        <taxon>Thalassiosirophycidae</taxon>
        <taxon>Thalassiosirales</taxon>
        <taxon>Skeletonemataceae</taxon>
        <taxon>Skeletonema</taxon>
        <taxon>Skeletonema marinoi-dohrnii complex</taxon>
    </lineage>
</organism>
<dbReference type="Proteomes" id="UP001224775">
    <property type="component" value="Unassembled WGS sequence"/>
</dbReference>